<organism evidence="2 3">
    <name type="scientific">Cuscuta europaea</name>
    <name type="common">European dodder</name>
    <dbReference type="NCBI Taxonomy" id="41803"/>
    <lineage>
        <taxon>Eukaryota</taxon>
        <taxon>Viridiplantae</taxon>
        <taxon>Streptophyta</taxon>
        <taxon>Embryophyta</taxon>
        <taxon>Tracheophyta</taxon>
        <taxon>Spermatophyta</taxon>
        <taxon>Magnoliopsida</taxon>
        <taxon>eudicotyledons</taxon>
        <taxon>Gunneridae</taxon>
        <taxon>Pentapetalae</taxon>
        <taxon>asterids</taxon>
        <taxon>lamiids</taxon>
        <taxon>Solanales</taxon>
        <taxon>Convolvulaceae</taxon>
        <taxon>Cuscuteae</taxon>
        <taxon>Cuscuta</taxon>
        <taxon>Cuscuta subgen. Cuscuta</taxon>
    </lineage>
</organism>
<sequence>MADGTRLKECLDGQKRIEQSLIAEILKRDVAKQKQGEIQFRNQDIQMEILRQLENIQKRIETIEVRTEPMISSSSPQVNGRSGSSFPDDNPFATEPSILGKPPFAMDLHNLHGDRSHQKSGSNGNSG</sequence>
<feature type="compositionally biased region" description="Polar residues" evidence="1">
    <location>
        <begin position="70"/>
        <end position="87"/>
    </location>
</feature>
<proteinExistence type="predicted"/>
<protein>
    <submittedName>
        <fullName evidence="2">Uncharacterized protein</fullName>
    </submittedName>
</protein>
<dbReference type="AlphaFoldDB" id="A0A9P0ZHT2"/>
<dbReference type="EMBL" id="CAMAPE010000045">
    <property type="protein sequence ID" value="CAH9103389.1"/>
    <property type="molecule type" value="Genomic_DNA"/>
</dbReference>
<evidence type="ECO:0000256" key="1">
    <source>
        <dbReference type="SAM" id="MobiDB-lite"/>
    </source>
</evidence>
<feature type="region of interest" description="Disordered" evidence="1">
    <location>
        <begin position="67"/>
        <end position="127"/>
    </location>
</feature>
<gene>
    <name evidence="2" type="ORF">CEURO_LOCUS16102</name>
</gene>
<reference evidence="2" key="1">
    <citation type="submission" date="2022-07" db="EMBL/GenBank/DDBJ databases">
        <authorList>
            <person name="Macas J."/>
            <person name="Novak P."/>
            <person name="Neumann P."/>
        </authorList>
    </citation>
    <scope>NUCLEOTIDE SEQUENCE</scope>
</reference>
<keyword evidence="3" id="KW-1185">Reference proteome</keyword>
<evidence type="ECO:0000313" key="3">
    <source>
        <dbReference type="Proteomes" id="UP001152484"/>
    </source>
</evidence>
<comment type="caution">
    <text evidence="2">The sequence shown here is derived from an EMBL/GenBank/DDBJ whole genome shotgun (WGS) entry which is preliminary data.</text>
</comment>
<accession>A0A9P0ZHT2</accession>
<name>A0A9P0ZHT2_CUSEU</name>
<dbReference type="Proteomes" id="UP001152484">
    <property type="component" value="Unassembled WGS sequence"/>
</dbReference>
<evidence type="ECO:0000313" key="2">
    <source>
        <dbReference type="EMBL" id="CAH9103389.1"/>
    </source>
</evidence>